<evidence type="ECO:0000313" key="3">
    <source>
        <dbReference type="EMBL" id="VFJ71792.1"/>
    </source>
</evidence>
<proteinExistence type="predicted"/>
<dbReference type="InterPro" id="IPR009012">
    <property type="entry name" value="GrpE_head"/>
</dbReference>
<dbReference type="Pfam" id="PF01025">
    <property type="entry name" value="GrpE"/>
    <property type="match status" value="1"/>
</dbReference>
<dbReference type="EMBL" id="CAADEZ010000577">
    <property type="protein sequence ID" value="VFJ71142.1"/>
    <property type="molecule type" value="Genomic_DNA"/>
</dbReference>
<dbReference type="GO" id="GO:0042803">
    <property type="term" value="F:protein homodimerization activity"/>
    <property type="evidence" value="ECO:0007669"/>
    <property type="project" value="InterPro"/>
</dbReference>
<evidence type="ECO:0000256" key="1">
    <source>
        <dbReference type="ARBA" id="ARBA00023186"/>
    </source>
</evidence>
<keyword evidence="1" id="KW-0143">Chaperone</keyword>
<dbReference type="GO" id="GO:0000774">
    <property type="term" value="F:adenyl-nucleotide exchange factor activity"/>
    <property type="evidence" value="ECO:0007669"/>
    <property type="project" value="InterPro"/>
</dbReference>
<sequence length="146" mass="16975">MSKRRLNDKLITFQRTIIDLEGALREEEKRASESKDEIFLELCAVLDSFENIFNSMAEKEECLDKTGRRMIKSFRAIYRKLIRLLEEHGIKQIEFPDGKIIVGFCKVLETRPETGREEGEIIAIIRNGYQSQQRVLRPAEVITVGE</sequence>
<dbReference type="EMBL" id="CAADFA010000613">
    <property type="protein sequence ID" value="VFJ71792.1"/>
    <property type="molecule type" value="Genomic_DNA"/>
</dbReference>
<dbReference type="SUPFAM" id="SSF51064">
    <property type="entry name" value="Head domain of nucleotide exchange factor GrpE"/>
    <property type="match status" value="1"/>
</dbReference>
<evidence type="ECO:0000313" key="2">
    <source>
        <dbReference type="EMBL" id="VFJ71142.1"/>
    </source>
</evidence>
<dbReference type="InterPro" id="IPR000740">
    <property type="entry name" value="GrpE"/>
</dbReference>
<reference evidence="2" key="1">
    <citation type="submission" date="2019-02" db="EMBL/GenBank/DDBJ databases">
        <authorList>
            <person name="Gruber-Vodicka R. H."/>
            <person name="Seah K. B. B."/>
        </authorList>
    </citation>
    <scope>NUCLEOTIDE SEQUENCE</scope>
    <source>
        <strain evidence="2">BECK_BZ163</strain>
        <strain evidence="4">BECK_BZ164</strain>
        <strain evidence="3">BECK_BZ165</strain>
    </source>
</reference>
<dbReference type="GO" id="GO:0006457">
    <property type="term" value="P:protein folding"/>
    <property type="evidence" value="ECO:0007669"/>
    <property type="project" value="InterPro"/>
</dbReference>
<gene>
    <name evidence="2" type="ORF">BECKFM1743A_GA0114220_105774</name>
    <name evidence="4" type="ORF">BECKFM1743B_GA0114221_106003</name>
    <name evidence="3" type="ORF">BECKFM1743C_GA0114222_106133</name>
</gene>
<evidence type="ECO:0000313" key="4">
    <source>
        <dbReference type="EMBL" id="VFK19165.1"/>
    </source>
</evidence>
<dbReference type="Gene3D" id="2.30.22.10">
    <property type="entry name" value="Head domain of nucleotide exchange factor GrpE"/>
    <property type="match status" value="1"/>
</dbReference>
<organism evidence="2">
    <name type="scientific">Candidatus Kentrum sp. FM</name>
    <dbReference type="NCBI Taxonomy" id="2126340"/>
    <lineage>
        <taxon>Bacteria</taxon>
        <taxon>Pseudomonadati</taxon>
        <taxon>Pseudomonadota</taxon>
        <taxon>Gammaproteobacteria</taxon>
        <taxon>Candidatus Kentrum</taxon>
    </lineage>
</organism>
<dbReference type="GO" id="GO:0051087">
    <property type="term" value="F:protein-folding chaperone binding"/>
    <property type="evidence" value="ECO:0007669"/>
    <property type="project" value="InterPro"/>
</dbReference>
<dbReference type="AlphaFoldDB" id="A0A450TS19"/>
<dbReference type="EMBL" id="CAADFL010000600">
    <property type="protein sequence ID" value="VFK19165.1"/>
    <property type="molecule type" value="Genomic_DNA"/>
</dbReference>
<name>A0A450TS19_9GAMM</name>
<accession>A0A450TS19</accession>
<protein>
    <submittedName>
        <fullName evidence="2">GrpE protein</fullName>
    </submittedName>
</protein>